<dbReference type="PANTHER" id="PTHR23117">
    <property type="entry name" value="GUANYLATE KINASE-RELATED"/>
    <property type="match status" value="1"/>
</dbReference>
<evidence type="ECO:0000256" key="9">
    <source>
        <dbReference type="ARBA" id="ARBA00022777"/>
    </source>
</evidence>
<dbReference type="PANTHER" id="PTHR23117:SF13">
    <property type="entry name" value="GUANYLATE KINASE"/>
    <property type="match status" value="1"/>
</dbReference>
<reference evidence="15 16" key="1">
    <citation type="submission" date="2008-09" db="EMBL/GenBank/DDBJ databases">
        <authorList>
            <person name="Fulton L."/>
            <person name="Clifton S."/>
            <person name="Fulton B."/>
            <person name="Xu J."/>
            <person name="Minx P."/>
            <person name="Pepin K.H."/>
            <person name="Johnson M."/>
            <person name="Thiruvilangam P."/>
            <person name="Bhonagiri V."/>
            <person name="Nash W.E."/>
            <person name="Mardis E.R."/>
            <person name="Wilson R.K."/>
        </authorList>
    </citation>
    <scope>NUCLEOTIDE SEQUENCE [LARGE SCALE GENOMIC DNA]</scope>
    <source>
        <strain evidence="15 16">DSM 13275</strain>
    </source>
</reference>
<evidence type="ECO:0000313" key="15">
    <source>
        <dbReference type="EMBL" id="EEA85272.1"/>
    </source>
</evidence>
<keyword evidence="6 13" id="KW-0963">Cytoplasm</keyword>
<keyword evidence="16" id="KW-1185">Reference proteome</keyword>
<dbReference type="PROSITE" id="PS50052">
    <property type="entry name" value="GUANYLATE_KINASE_2"/>
    <property type="match status" value="1"/>
</dbReference>
<protein>
    <recommendedName>
        <fullName evidence="5 13">Guanylate kinase</fullName>
        <ecNumber evidence="4 13">2.7.4.8</ecNumber>
    </recommendedName>
    <alternativeName>
        <fullName evidence="11 13">GMP kinase</fullName>
    </alternativeName>
</protein>
<feature type="binding site" evidence="13">
    <location>
        <begin position="12"/>
        <end position="19"/>
    </location>
    <ligand>
        <name>ATP</name>
        <dbReference type="ChEBI" id="CHEBI:30616"/>
    </ligand>
</feature>
<dbReference type="Gene3D" id="3.30.63.10">
    <property type="entry name" value="Guanylate Kinase phosphate binding domain"/>
    <property type="match status" value="1"/>
</dbReference>
<dbReference type="GO" id="GO:0005524">
    <property type="term" value="F:ATP binding"/>
    <property type="evidence" value="ECO:0007669"/>
    <property type="project" value="UniProtKB-UniRule"/>
</dbReference>
<dbReference type="EC" id="2.7.4.8" evidence="4 13"/>
<evidence type="ECO:0000256" key="8">
    <source>
        <dbReference type="ARBA" id="ARBA00022741"/>
    </source>
</evidence>
<keyword evidence="8 13" id="KW-0547">Nucleotide-binding</keyword>
<dbReference type="InterPro" id="IPR008145">
    <property type="entry name" value="GK/Ca_channel_bsu"/>
</dbReference>
<dbReference type="FunFam" id="3.40.50.300:FF:000855">
    <property type="entry name" value="Guanylate kinase"/>
    <property type="match status" value="1"/>
</dbReference>
<dbReference type="Pfam" id="PF00625">
    <property type="entry name" value="Guanylate_kin"/>
    <property type="match status" value="1"/>
</dbReference>
<keyword evidence="7 13" id="KW-0808">Transferase</keyword>
<dbReference type="Proteomes" id="UP000003178">
    <property type="component" value="Unassembled WGS sequence"/>
</dbReference>
<evidence type="ECO:0000256" key="13">
    <source>
        <dbReference type="HAMAP-Rule" id="MF_00328"/>
    </source>
</evidence>
<evidence type="ECO:0000259" key="14">
    <source>
        <dbReference type="PROSITE" id="PS50052"/>
    </source>
</evidence>
<dbReference type="NCBIfam" id="TIGR03263">
    <property type="entry name" value="guanyl_kin"/>
    <property type="match status" value="1"/>
</dbReference>
<evidence type="ECO:0000256" key="5">
    <source>
        <dbReference type="ARBA" id="ARBA00016296"/>
    </source>
</evidence>
<dbReference type="InterPro" id="IPR027417">
    <property type="entry name" value="P-loop_NTPase"/>
</dbReference>
<dbReference type="Gene3D" id="3.40.50.300">
    <property type="entry name" value="P-loop containing nucleotide triphosphate hydrolases"/>
    <property type="match status" value="1"/>
</dbReference>
<sequence>MNRKGILTVVSGPSGAGKGTICKELLKNNENIKLSVSATTRAPREGEKEGVNYYYKTHEEFKKMIEEGDLFEYAERYGNFYGTPKAAIMENLEKGQDVLLEIEMIGALNVKKMCPDSVLIFVLPPSLEELKRRLVGRGTETEEQIEKRFSMAYEEIQTLKEYDYFIINEDVETAAKDIESIIAAEKNKTERYKEAILKEFEEEYKKC</sequence>
<comment type="function">
    <text evidence="1 13">Essential for recycling GMP and indirectly, cGMP.</text>
</comment>
<evidence type="ECO:0000313" key="16">
    <source>
        <dbReference type="Proteomes" id="UP000003178"/>
    </source>
</evidence>
<dbReference type="InterPro" id="IPR017665">
    <property type="entry name" value="Guanylate_kinase"/>
</dbReference>
<name>B6FYY1_PEPHT</name>
<dbReference type="STRING" id="500633.CLOHIR_01085"/>
<keyword evidence="9 13" id="KW-0418">Kinase</keyword>
<dbReference type="eggNOG" id="COG0194">
    <property type="taxonomic scope" value="Bacteria"/>
</dbReference>
<dbReference type="EMBL" id="ABWP01000046">
    <property type="protein sequence ID" value="EEA85272.1"/>
    <property type="molecule type" value="Genomic_DNA"/>
</dbReference>
<dbReference type="CDD" id="cd00071">
    <property type="entry name" value="GMPK"/>
    <property type="match status" value="1"/>
</dbReference>
<dbReference type="GO" id="GO:0005829">
    <property type="term" value="C:cytosol"/>
    <property type="evidence" value="ECO:0007669"/>
    <property type="project" value="TreeGrafter"/>
</dbReference>
<dbReference type="PROSITE" id="PS00856">
    <property type="entry name" value="GUANYLATE_KINASE_1"/>
    <property type="match status" value="1"/>
</dbReference>
<dbReference type="InterPro" id="IPR020590">
    <property type="entry name" value="Guanylate_kinase_CS"/>
</dbReference>
<keyword evidence="10 13" id="KW-0067">ATP-binding</keyword>
<evidence type="ECO:0000256" key="11">
    <source>
        <dbReference type="ARBA" id="ARBA00030128"/>
    </source>
</evidence>
<evidence type="ECO:0000256" key="1">
    <source>
        <dbReference type="ARBA" id="ARBA00003531"/>
    </source>
</evidence>
<dbReference type="RefSeq" id="WP_006440003.1">
    <property type="nucleotide sequence ID" value="NZ_DS995356.1"/>
</dbReference>
<dbReference type="SUPFAM" id="SSF52540">
    <property type="entry name" value="P-loop containing nucleoside triphosphate hydrolases"/>
    <property type="match status" value="1"/>
</dbReference>
<organism evidence="15 16">
    <name type="scientific">Peptacetobacter hiranonis (strain DSM 13275 / JCM 10541 / KCTC 15199 / TO-931)</name>
    <name type="common">Clostridium hiranonis</name>
    <dbReference type="NCBI Taxonomy" id="500633"/>
    <lineage>
        <taxon>Bacteria</taxon>
        <taxon>Bacillati</taxon>
        <taxon>Bacillota</taxon>
        <taxon>Clostridia</taxon>
        <taxon>Peptostreptococcales</taxon>
        <taxon>Peptostreptococcaceae</taxon>
        <taxon>Peptacetobacter</taxon>
    </lineage>
</organism>
<reference evidence="15 16" key="2">
    <citation type="submission" date="2008-10" db="EMBL/GenBank/DDBJ databases">
        <title>Draft genome sequence of Clostridium hiranonis (DSM 13275).</title>
        <authorList>
            <person name="Sudarsanam P."/>
            <person name="Ley R."/>
            <person name="Guruge J."/>
            <person name="Turnbaugh P.J."/>
            <person name="Mahowald M."/>
            <person name="Liep D."/>
            <person name="Gordon J."/>
        </authorList>
    </citation>
    <scope>NUCLEOTIDE SEQUENCE [LARGE SCALE GENOMIC DNA]</scope>
    <source>
        <strain evidence="15 16">DSM 13275</strain>
    </source>
</reference>
<dbReference type="FunFam" id="3.30.63.10:FF:000005">
    <property type="entry name" value="Guanylate kinase"/>
    <property type="match status" value="1"/>
</dbReference>
<feature type="domain" description="Guanylate kinase-like" evidence="14">
    <location>
        <begin position="5"/>
        <end position="183"/>
    </location>
</feature>
<dbReference type="OrthoDB" id="9808150at2"/>
<evidence type="ECO:0000256" key="10">
    <source>
        <dbReference type="ARBA" id="ARBA00022840"/>
    </source>
</evidence>
<comment type="subcellular location">
    <subcellularLocation>
        <location evidence="2 13">Cytoplasm</location>
    </subcellularLocation>
</comment>
<dbReference type="HAMAP" id="MF_00328">
    <property type="entry name" value="Guanylate_kinase"/>
    <property type="match status" value="1"/>
</dbReference>
<evidence type="ECO:0000256" key="4">
    <source>
        <dbReference type="ARBA" id="ARBA00012961"/>
    </source>
</evidence>
<proteinExistence type="inferred from homology"/>
<comment type="caution">
    <text evidence="15">The sequence shown here is derived from an EMBL/GenBank/DDBJ whole genome shotgun (WGS) entry which is preliminary data.</text>
</comment>
<accession>B6FYY1</accession>
<dbReference type="InterPro" id="IPR008144">
    <property type="entry name" value="Guanylate_kin-like_dom"/>
</dbReference>
<dbReference type="AlphaFoldDB" id="B6FYY1"/>
<dbReference type="SMART" id="SM00072">
    <property type="entry name" value="GuKc"/>
    <property type="match status" value="1"/>
</dbReference>
<evidence type="ECO:0000256" key="12">
    <source>
        <dbReference type="ARBA" id="ARBA00048594"/>
    </source>
</evidence>
<evidence type="ECO:0000256" key="2">
    <source>
        <dbReference type="ARBA" id="ARBA00004496"/>
    </source>
</evidence>
<comment type="catalytic activity">
    <reaction evidence="12 13">
        <text>GMP + ATP = GDP + ADP</text>
        <dbReference type="Rhea" id="RHEA:20780"/>
        <dbReference type="ChEBI" id="CHEBI:30616"/>
        <dbReference type="ChEBI" id="CHEBI:58115"/>
        <dbReference type="ChEBI" id="CHEBI:58189"/>
        <dbReference type="ChEBI" id="CHEBI:456216"/>
        <dbReference type="EC" id="2.7.4.8"/>
    </reaction>
</comment>
<evidence type="ECO:0000256" key="7">
    <source>
        <dbReference type="ARBA" id="ARBA00022679"/>
    </source>
</evidence>
<dbReference type="HOGENOM" id="CLU_001715_1_2_9"/>
<dbReference type="GO" id="GO:0004385">
    <property type="term" value="F:GMP kinase activity"/>
    <property type="evidence" value="ECO:0007669"/>
    <property type="project" value="UniProtKB-UniRule"/>
</dbReference>
<gene>
    <name evidence="13 15" type="primary">gmk</name>
    <name evidence="15" type="ORF">CLOHIR_01085</name>
</gene>
<evidence type="ECO:0000256" key="6">
    <source>
        <dbReference type="ARBA" id="ARBA00022490"/>
    </source>
</evidence>
<comment type="similarity">
    <text evidence="3 13">Belongs to the guanylate kinase family.</text>
</comment>
<evidence type="ECO:0000256" key="3">
    <source>
        <dbReference type="ARBA" id="ARBA00005790"/>
    </source>
</evidence>